<accession>A0A183AH31</accession>
<keyword evidence="1" id="KW-0732">Signal</keyword>
<feature type="signal peptide" evidence="1">
    <location>
        <begin position="1"/>
        <end position="24"/>
    </location>
</feature>
<reference evidence="2 3" key="2">
    <citation type="submission" date="2018-11" db="EMBL/GenBank/DDBJ databases">
        <authorList>
            <consortium name="Pathogen Informatics"/>
        </authorList>
    </citation>
    <scope>NUCLEOTIDE SEQUENCE [LARGE SCALE GENOMIC DNA]</scope>
    <source>
        <strain evidence="2 3">Egypt</strain>
    </source>
</reference>
<feature type="chain" id="PRO_5043138045" evidence="1">
    <location>
        <begin position="25"/>
        <end position="81"/>
    </location>
</feature>
<dbReference type="AlphaFoldDB" id="A0A183AH31"/>
<reference evidence="4" key="1">
    <citation type="submission" date="2016-06" db="UniProtKB">
        <authorList>
            <consortium name="WormBaseParasite"/>
        </authorList>
    </citation>
    <scope>IDENTIFICATION</scope>
</reference>
<evidence type="ECO:0000313" key="3">
    <source>
        <dbReference type="Proteomes" id="UP000272942"/>
    </source>
</evidence>
<keyword evidence="3" id="KW-1185">Reference proteome</keyword>
<dbReference type="EMBL" id="UZAN01043242">
    <property type="protein sequence ID" value="VDP77852.1"/>
    <property type="molecule type" value="Genomic_DNA"/>
</dbReference>
<sequence length="81" mass="9625">MRLALWILWTVAFLVLQIADGIHAGHNYYGLTSVNTGMRHNFIEQRTRQIPMDPYNRGLWNRVPMSSLESRDRMYHFSHVH</sequence>
<dbReference type="Proteomes" id="UP000272942">
    <property type="component" value="Unassembled WGS sequence"/>
</dbReference>
<evidence type="ECO:0000313" key="2">
    <source>
        <dbReference type="EMBL" id="VDP77852.1"/>
    </source>
</evidence>
<dbReference type="WBParaSite" id="ECPE_0000627901-mRNA-1">
    <property type="protein sequence ID" value="ECPE_0000627901-mRNA-1"/>
    <property type="gene ID" value="ECPE_0000627901"/>
</dbReference>
<protein>
    <submittedName>
        <fullName evidence="4">Secreted protein</fullName>
    </submittedName>
</protein>
<evidence type="ECO:0000256" key="1">
    <source>
        <dbReference type="SAM" id="SignalP"/>
    </source>
</evidence>
<evidence type="ECO:0000313" key="4">
    <source>
        <dbReference type="WBParaSite" id="ECPE_0000627901-mRNA-1"/>
    </source>
</evidence>
<name>A0A183AH31_9TREM</name>
<organism evidence="4">
    <name type="scientific">Echinostoma caproni</name>
    <dbReference type="NCBI Taxonomy" id="27848"/>
    <lineage>
        <taxon>Eukaryota</taxon>
        <taxon>Metazoa</taxon>
        <taxon>Spiralia</taxon>
        <taxon>Lophotrochozoa</taxon>
        <taxon>Platyhelminthes</taxon>
        <taxon>Trematoda</taxon>
        <taxon>Digenea</taxon>
        <taxon>Plagiorchiida</taxon>
        <taxon>Echinostomata</taxon>
        <taxon>Echinostomatoidea</taxon>
        <taxon>Echinostomatidae</taxon>
        <taxon>Echinostoma</taxon>
    </lineage>
</organism>
<gene>
    <name evidence="2" type="ORF">ECPE_LOCUS6266</name>
</gene>
<proteinExistence type="predicted"/>